<gene>
    <name evidence="2" type="ORF">EVAR_22098_1</name>
</gene>
<dbReference type="EMBL" id="BGZK01000220">
    <property type="protein sequence ID" value="GBP29485.1"/>
    <property type="molecule type" value="Genomic_DNA"/>
</dbReference>
<comment type="caution">
    <text evidence="2">The sequence shown here is derived from an EMBL/GenBank/DDBJ whole genome shotgun (WGS) entry which is preliminary data.</text>
</comment>
<protein>
    <submittedName>
        <fullName evidence="2">Uncharacterized protein</fullName>
    </submittedName>
</protein>
<dbReference type="Proteomes" id="UP000299102">
    <property type="component" value="Unassembled WGS sequence"/>
</dbReference>
<keyword evidence="3" id="KW-1185">Reference proteome</keyword>
<feature type="region of interest" description="Disordered" evidence="1">
    <location>
        <begin position="71"/>
        <end position="124"/>
    </location>
</feature>
<reference evidence="2 3" key="1">
    <citation type="journal article" date="2019" name="Commun. Biol.">
        <title>The bagworm genome reveals a unique fibroin gene that provides high tensile strength.</title>
        <authorList>
            <person name="Kono N."/>
            <person name="Nakamura H."/>
            <person name="Ohtoshi R."/>
            <person name="Tomita M."/>
            <person name="Numata K."/>
            <person name="Arakawa K."/>
        </authorList>
    </citation>
    <scope>NUCLEOTIDE SEQUENCE [LARGE SCALE GENOMIC DNA]</scope>
</reference>
<accession>A0A4C1USR7</accession>
<evidence type="ECO:0000313" key="2">
    <source>
        <dbReference type="EMBL" id="GBP29485.1"/>
    </source>
</evidence>
<evidence type="ECO:0000313" key="3">
    <source>
        <dbReference type="Proteomes" id="UP000299102"/>
    </source>
</evidence>
<proteinExistence type="predicted"/>
<evidence type="ECO:0000256" key="1">
    <source>
        <dbReference type="SAM" id="MobiDB-lite"/>
    </source>
</evidence>
<name>A0A4C1USR7_EUMVA</name>
<sequence length="173" mass="19042">MLAEMLRAEAASAMETVHFQTAVCASRYKTSTLAKRSSEAGANIDQLIGARRAGFAQLARSTSGIFHINRRRRRPERVSEARQVPHRRNYSAINLPRNNSPPKHTPAPAARRARRLEPSPYAAGQHTGVLTARDLPCGRFLGDSLGTGSHWNINTGWVHSILQTENGPEGGRR</sequence>
<dbReference type="AlphaFoldDB" id="A0A4C1USR7"/>
<organism evidence="2 3">
    <name type="scientific">Eumeta variegata</name>
    <name type="common">Bagworm moth</name>
    <name type="synonym">Eumeta japonica</name>
    <dbReference type="NCBI Taxonomy" id="151549"/>
    <lineage>
        <taxon>Eukaryota</taxon>
        <taxon>Metazoa</taxon>
        <taxon>Ecdysozoa</taxon>
        <taxon>Arthropoda</taxon>
        <taxon>Hexapoda</taxon>
        <taxon>Insecta</taxon>
        <taxon>Pterygota</taxon>
        <taxon>Neoptera</taxon>
        <taxon>Endopterygota</taxon>
        <taxon>Lepidoptera</taxon>
        <taxon>Glossata</taxon>
        <taxon>Ditrysia</taxon>
        <taxon>Tineoidea</taxon>
        <taxon>Psychidae</taxon>
        <taxon>Oiketicinae</taxon>
        <taxon>Eumeta</taxon>
    </lineage>
</organism>